<dbReference type="SUPFAM" id="SSF64288">
    <property type="entry name" value="Chorismate lyase-like"/>
    <property type="match status" value="1"/>
</dbReference>
<comment type="caution">
    <text evidence="5">The sequence shown here is derived from an EMBL/GenBank/DDBJ whole genome shotgun (WGS) entry which is preliminary data.</text>
</comment>
<evidence type="ECO:0000256" key="3">
    <source>
        <dbReference type="ARBA" id="ARBA00023239"/>
    </source>
</evidence>
<proteinExistence type="inferred from homology"/>
<feature type="binding site" evidence="4">
    <location>
        <position position="80"/>
    </location>
    <ligand>
        <name>substrate</name>
    </ligand>
</feature>
<dbReference type="GO" id="GO:0008813">
    <property type="term" value="F:chorismate lyase activity"/>
    <property type="evidence" value="ECO:0007669"/>
    <property type="project" value="UniProtKB-EC"/>
</dbReference>
<sequence>MVSNGPGSDPRWRPLTAARPAMSPEWWRWVASRDSLTTRLVDAGGHRDFRVRLLDQRLGRPRRDEALTLGLPLGRLAWLREVALCLDEQPWVMARSVVPLDGLHGQRLDHLGERSLGSWLFRQPDLLRGPIEVTADPPPFHASSGPWARRSVFRHRRFSVLVQECFLDTMTDDLGLPSR</sequence>
<dbReference type="PANTHER" id="PTHR38683">
    <property type="entry name" value="CHORISMATE PYRUVATE-LYASE"/>
    <property type="match status" value="1"/>
</dbReference>
<dbReference type="PANTHER" id="PTHR38683:SF1">
    <property type="entry name" value="CHORISMATE PYRUVATE-LYASE"/>
    <property type="match status" value="1"/>
</dbReference>
<comment type="pathway">
    <text evidence="4">Cofactor biosynthesis; ubiquinone biosynthesis.</text>
</comment>
<dbReference type="EC" id="4.1.3.40" evidence="4"/>
<comment type="subcellular location">
    <subcellularLocation>
        <location evidence="4">Cytoplasm</location>
    </subcellularLocation>
</comment>
<gene>
    <name evidence="4" type="primary">ubiC</name>
    <name evidence="5" type="ORF">ABE960_09865</name>
</gene>
<evidence type="ECO:0000313" key="6">
    <source>
        <dbReference type="Proteomes" id="UP001442468"/>
    </source>
</evidence>
<dbReference type="InterPro" id="IPR028978">
    <property type="entry name" value="Chorismate_lyase_/UTRA_dom_sf"/>
</dbReference>
<feature type="binding site" evidence="4">
    <location>
        <position position="116"/>
    </location>
    <ligand>
        <name>substrate</name>
    </ligand>
</feature>
<reference evidence="5 6" key="1">
    <citation type="submission" date="2024-05" db="EMBL/GenBank/DDBJ databases">
        <title>Halomonas sp. SSM6 16S ribosomal RNA gene Genome sequencing and assembly.</title>
        <authorList>
            <person name="Yook S."/>
        </authorList>
    </citation>
    <scope>NUCLEOTIDE SEQUENCE [LARGE SCALE GENOMIC DNA]</scope>
    <source>
        <strain evidence="5 6">SSM6</strain>
    </source>
</reference>
<evidence type="ECO:0000256" key="4">
    <source>
        <dbReference type="HAMAP-Rule" id="MF_01632"/>
    </source>
</evidence>
<keyword evidence="4" id="KW-0670">Pyruvate</keyword>
<comment type="caution">
    <text evidence="4">Lacks conserved residue(s) required for the propagation of feature annotation.</text>
</comment>
<keyword evidence="6" id="KW-1185">Reference proteome</keyword>
<organism evidence="5 6">
    <name type="scientific">Halomonas aquatica</name>
    <dbReference type="NCBI Taxonomy" id="3151123"/>
    <lineage>
        <taxon>Bacteria</taxon>
        <taxon>Pseudomonadati</taxon>
        <taxon>Pseudomonadota</taxon>
        <taxon>Gammaproteobacteria</taxon>
        <taxon>Oceanospirillales</taxon>
        <taxon>Halomonadaceae</taxon>
        <taxon>Halomonas</taxon>
    </lineage>
</organism>
<protein>
    <recommendedName>
        <fullName evidence="4">Probable chorismate pyruvate-lyase</fullName>
        <shortName evidence="4">CL</shortName>
        <shortName evidence="4">CPL</shortName>
        <ecNumber evidence="4">4.1.3.40</ecNumber>
    </recommendedName>
</protein>
<dbReference type="Proteomes" id="UP001442468">
    <property type="component" value="Unassembled WGS sequence"/>
</dbReference>
<keyword evidence="3 4" id="KW-0456">Lyase</keyword>
<comment type="similarity">
    <text evidence="4">Belongs to the UbiC family.</text>
</comment>
<dbReference type="InterPro" id="IPR007440">
    <property type="entry name" value="Chorismate--pyruvate_lyase"/>
</dbReference>
<feature type="binding site" evidence="4">
    <location>
        <position position="164"/>
    </location>
    <ligand>
        <name>substrate</name>
    </ligand>
</feature>
<name>A0ABV1NFL1_9GAMM</name>
<comment type="catalytic activity">
    <reaction evidence="4">
        <text>chorismate = 4-hydroxybenzoate + pyruvate</text>
        <dbReference type="Rhea" id="RHEA:16505"/>
        <dbReference type="ChEBI" id="CHEBI:15361"/>
        <dbReference type="ChEBI" id="CHEBI:17879"/>
        <dbReference type="ChEBI" id="CHEBI:29748"/>
        <dbReference type="EC" id="4.1.3.40"/>
    </reaction>
</comment>
<evidence type="ECO:0000256" key="1">
    <source>
        <dbReference type="ARBA" id="ARBA00022490"/>
    </source>
</evidence>
<evidence type="ECO:0000256" key="2">
    <source>
        <dbReference type="ARBA" id="ARBA00022688"/>
    </source>
</evidence>
<accession>A0ABV1NFL1</accession>
<dbReference type="Gene3D" id="3.40.1410.10">
    <property type="entry name" value="Chorismate lyase-like"/>
    <property type="match status" value="1"/>
</dbReference>
<dbReference type="Pfam" id="PF04345">
    <property type="entry name" value="Chor_lyase"/>
    <property type="match status" value="1"/>
</dbReference>
<keyword evidence="1 4" id="KW-0963">Cytoplasm</keyword>
<comment type="function">
    <text evidence="4">Removes the pyruvyl group from chorismate, with concomitant aromatization of the ring, to provide 4-hydroxybenzoate (4HB) for the ubiquinone pathway.</text>
</comment>
<dbReference type="HAMAP" id="MF_01632">
    <property type="entry name" value="UbiC"/>
    <property type="match status" value="1"/>
</dbReference>
<evidence type="ECO:0000313" key="5">
    <source>
        <dbReference type="EMBL" id="MEQ6917827.1"/>
    </source>
</evidence>
<keyword evidence="2 4" id="KW-0831">Ubiquinone biosynthesis</keyword>
<dbReference type="EMBL" id="JBEGCJ010000004">
    <property type="protein sequence ID" value="MEQ6917827.1"/>
    <property type="molecule type" value="Genomic_DNA"/>
</dbReference>
<dbReference type="RefSeq" id="WP_349762092.1">
    <property type="nucleotide sequence ID" value="NZ_JBEGCJ010000004.1"/>
</dbReference>